<accession>A0A978ULJ7</accession>
<reference evidence="1" key="1">
    <citation type="journal article" date="2021" name="Front. Plant Sci.">
        <title>Chromosome-Scale Genome Assembly for Chinese Sour Jujube and Insights Into Its Genome Evolution and Domestication Signature.</title>
        <authorList>
            <person name="Shen L.-Y."/>
            <person name="Luo H."/>
            <person name="Wang X.-L."/>
            <person name="Wang X.-M."/>
            <person name="Qiu X.-J."/>
            <person name="Liu H."/>
            <person name="Zhou S.-S."/>
            <person name="Jia K.-H."/>
            <person name="Nie S."/>
            <person name="Bao Y.-T."/>
            <person name="Zhang R.-G."/>
            <person name="Yun Q.-Z."/>
            <person name="Chai Y.-H."/>
            <person name="Lu J.-Y."/>
            <person name="Li Y."/>
            <person name="Zhao S.-W."/>
            <person name="Mao J.-F."/>
            <person name="Jia S.-G."/>
            <person name="Mao Y.-M."/>
        </authorList>
    </citation>
    <scope>NUCLEOTIDE SEQUENCE</scope>
    <source>
        <strain evidence="1">AT0</strain>
        <tissue evidence="1">Leaf</tissue>
    </source>
</reference>
<sequence>MEENIRASLAGMESIYELTRVVIEKDKGFKEKEHIGSLLRSALSKRMTSNPSTKTNELFQVAENGLREAGIDFKCSKHIGGRFPTSNDKMDAHETEDEIYNLESQLEIIELHHSVEELR</sequence>
<dbReference type="EMBL" id="JAEACU010000010">
    <property type="protein sequence ID" value="KAH7515699.1"/>
    <property type="molecule type" value="Genomic_DNA"/>
</dbReference>
<organism evidence="1 2">
    <name type="scientific">Ziziphus jujuba var. spinosa</name>
    <dbReference type="NCBI Taxonomy" id="714518"/>
    <lineage>
        <taxon>Eukaryota</taxon>
        <taxon>Viridiplantae</taxon>
        <taxon>Streptophyta</taxon>
        <taxon>Embryophyta</taxon>
        <taxon>Tracheophyta</taxon>
        <taxon>Spermatophyta</taxon>
        <taxon>Magnoliopsida</taxon>
        <taxon>eudicotyledons</taxon>
        <taxon>Gunneridae</taxon>
        <taxon>Pentapetalae</taxon>
        <taxon>rosids</taxon>
        <taxon>fabids</taxon>
        <taxon>Rosales</taxon>
        <taxon>Rhamnaceae</taxon>
        <taxon>Paliureae</taxon>
        <taxon>Ziziphus</taxon>
    </lineage>
</organism>
<dbReference type="InterPro" id="IPR040300">
    <property type="entry name" value="At3g49055-like"/>
</dbReference>
<dbReference type="PANTHER" id="PTHR34937">
    <property type="entry name" value="OS08G0559800 PROTEIN"/>
    <property type="match status" value="1"/>
</dbReference>
<comment type="caution">
    <text evidence="1">The sequence shown here is derived from an EMBL/GenBank/DDBJ whole genome shotgun (WGS) entry which is preliminary data.</text>
</comment>
<evidence type="ECO:0000313" key="2">
    <source>
        <dbReference type="Proteomes" id="UP000813462"/>
    </source>
</evidence>
<gene>
    <name evidence="1" type="ORF">FEM48_Zijuj10G0054200</name>
</gene>
<dbReference type="PANTHER" id="PTHR34937:SF1">
    <property type="entry name" value="PARAMYOSIN"/>
    <property type="match status" value="1"/>
</dbReference>
<evidence type="ECO:0000313" key="1">
    <source>
        <dbReference type="EMBL" id="KAH7515699.1"/>
    </source>
</evidence>
<protein>
    <submittedName>
        <fullName evidence="1">Uncharacterized protein</fullName>
    </submittedName>
</protein>
<name>A0A978ULJ7_ZIZJJ</name>
<proteinExistence type="predicted"/>
<dbReference type="AlphaFoldDB" id="A0A978ULJ7"/>
<dbReference type="Proteomes" id="UP000813462">
    <property type="component" value="Unassembled WGS sequence"/>
</dbReference>